<keyword evidence="1" id="KW-1133">Transmembrane helix</keyword>
<dbReference type="RefSeq" id="WP_076526981.1">
    <property type="nucleotide sequence ID" value="NZ_CP067140.1"/>
</dbReference>
<dbReference type="Proteomes" id="UP000186216">
    <property type="component" value="Unassembled WGS sequence"/>
</dbReference>
<gene>
    <name evidence="3" type="ORF">JHX88_11930</name>
    <name evidence="2" type="ORF">SAMN05421772_11129</name>
</gene>
<dbReference type="InterPro" id="IPR011231">
    <property type="entry name" value="Phage_VT1-Sakai_H0018"/>
</dbReference>
<proteinExistence type="predicted"/>
<accession>A0AA45W5Z2</accession>
<organism evidence="2 4">
    <name type="scientific">Paracoccus saliphilus</name>
    <dbReference type="NCBI Taxonomy" id="405559"/>
    <lineage>
        <taxon>Bacteria</taxon>
        <taxon>Pseudomonadati</taxon>
        <taxon>Pseudomonadota</taxon>
        <taxon>Alphaproteobacteria</taxon>
        <taxon>Rhodobacterales</taxon>
        <taxon>Paracoccaceae</taxon>
        <taxon>Paracoccus</taxon>
    </lineage>
</organism>
<dbReference type="EMBL" id="CP067140">
    <property type="protein sequence ID" value="WCR01642.1"/>
    <property type="molecule type" value="Genomic_DNA"/>
</dbReference>
<name>A0AA45W5Z2_9RHOB</name>
<evidence type="ECO:0000313" key="2">
    <source>
        <dbReference type="EMBL" id="SIS98423.1"/>
    </source>
</evidence>
<evidence type="ECO:0000256" key="1">
    <source>
        <dbReference type="SAM" id="Phobius"/>
    </source>
</evidence>
<keyword evidence="1" id="KW-0472">Membrane</keyword>
<sequence length="115" mass="11677">MKNYIQPGENLTLAMPAAVASGGAVLIGAIFGVAQGKAEAGDSVVLVRRGVFELPKLSAEAWSAGDPVYWDDTAKQLTTVEADALVGAAVEDAANPSETGIVLLDGVIRVAVTAP</sequence>
<reference evidence="3 5" key="2">
    <citation type="submission" date="2021-01" db="EMBL/GenBank/DDBJ databases">
        <title>Biogeographic distribution of Paracoccus.</title>
        <authorList>
            <person name="Hollensteiner J."/>
            <person name="Leineberger J."/>
            <person name="Brinkhoff T."/>
            <person name="Daniel R."/>
        </authorList>
    </citation>
    <scope>NUCLEOTIDE SEQUENCE [LARGE SCALE GENOMIC DNA]</scope>
    <source>
        <strain evidence="3 5">DSM 18447</strain>
    </source>
</reference>
<evidence type="ECO:0000313" key="3">
    <source>
        <dbReference type="EMBL" id="WCR01642.1"/>
    </source>
</evidence>
<evidence type="ECO:0000313" key="5">
    <source>
        <dbReference type="Proteomes" id="UP001215549"/>
    </source>
</evidence>
<dbReference type="AlphaFoldDB" id="A0AA45W5Z2"/>
<dbReference type="Pfam" id="PF09956">
    <property type="entry name" value="Phage_cement_2"/>
    <property type="match status" value="1"/>
</dbReference>
<keyword evidence="5" id="KW-1185">Reference proteome</keyword>
<dbReference type="EMBL" id="FTOU01000011">
    <property type="protein sequence ID" value="SIS98423.1"/>
    <property type="molecule type" value="Genomic_DNA"/>
</dbReference>
<keyword evidence="1" id="KW-0812">Transmembrane</keyword>
<dbReference type="Proteomes" id="UP001215549">
    <property type="component" value="Chromosome"/>
</dbReference>
<protein>
    <submittedName>
        <fullName evidence="3">DUF2190 family protein</fullName>
    </submittedName>
    <submittedName>
        <fullName evidence="2">Predicted phage recombinase, RecA/RadA family</fullName>
    </submittedName>
</protein>
<dbReference type="PIRSF" id="PIRSF030771">
    <property type="entry name" value="UCP030771"/>
    <property type="match status" value="1"/>
</dbReference>
<evidence type="ECO:0000313" key="4">
    <source>
        <dbReference type="Proteomes" id="UP000186216"/>
    </source>
</evidence>
<feature type="transmembrane region" description="Helical" evidence="1">
    <location>
        <begin position="12"/>
        <end position="34"/>
    </location>
</feature>
<reference evidence="2 4" key="1">
    <citation type="submission" date="2017-01" db="EMBL/GenBank/DDBJ databases">
        <authorList>
            <person name="Varghese N."/>
            <person name="Submissions S."/>
        </authorList>
    </citation>
    <scope>NUCLEOTIDE SEQUENCE [LARGE SCALE GENOMIC DNA]</scope>
    <source>
        <strain evidence="2 4">DSM 18447</strain>
    </source>
</reference>